<keyword evidence="3" id="KW-1185">Reference proteome</keyword>
<dbReference type="RefSeq" id="WP_226731079.1">
    <property type="nucleotide sequence ID" value="NZ_JAJAUY010000269.1"/>
</dbReference>
<evidence type="ECO:0000313" key="3">
    <source>
        <dbReference type="Proteomes" id="UP001199054"/>
    </source>
</evidence>
<dbReference type="SUPFAM" id="SSF56801">
    <property type="entry name" value="Acetyl-CoA synthetase-like"/>
    <property type="match status" value="1"/>
</dbReference>
<sequence length="267" mass="28230">LENDPGLEFETAGVRGELMPLGTGASKFDLAVSFGERWDEGGGPAGLGGFVDYSTDLFDRTTVEDLVARLARWIGTLAEAPDTPVSRLDAVLPDERVRVLREWNATSREVLSGPLGALFAAQAQRTPDAVAVVSDEGELTFAELEARANRLAHRLVAQGVGPERVVALVLPRSVELVVAQLAVVKAGGAFLPVDPAYPRERVDYMLTDAAPHLVIREGDDLDASAYPSTPPQVEVLPGHAAYVIYTSGSTGRPKGVVVSHAGVGNLA</sequence>
<proteinExistence type="predicted"/>
<dbReference type="InterPro" id="IPR000873">
    <property type="entry name" value="AMP-dep_synth/lig_dom"/>
</dbReference>
<dbReference type="Gene3D" id="3.40.50.12780">
    <property type="entry name" value="N-terminal domain of ligase-like"/>
    <property type="match status" value="1"/>
</dbReference>
<dbReference type="Proteomes" id="UP001199054">
    <property type="component" value="Unassembled WGS sequence"/>
</dbReference>
<dbReference type="Pfam" id="PF00501">
    <property type="entry name" value="AMP-binding"/>
    <property type="match status" value="1"/>
</dbReference>
<accession>A0ABS8BGB5</accession>
<feature type="non-terminal residue" evidence="2">
    <location>
        <position position="267"/>
    </location>
</feature>
<protein>
    <submittedName>
        <fullName evidence="2">AMP-binding protein</fullName>
    </submittedName>
</protein>
<reference evidence="2 3" key="1">
    <citation type="submission" date="2021-10" db="EMBL/GenBank/DDBJ databases">
        <title>Streptomyces sp. strain SMC 277, a novel streptomycete isolated from soil.</title>
        <authorList>
            <person name="Chanama M."/>
        </authorList>
    </citation>
    <scope>NUCLEOTIDE SEQUENCE [LARGE SCALE GENOMIC DNA]</scope>
    <source>
        <strain evidence="2 3">SMC 277</strain>
    </source>
</reference>
<evidence type="ECO:0000313" key="2">
    <source>
        <dbReference type="EMBL" id="MCB5183573.1"/>
    </source>
</evidence>
<organism evidence="2 3">
    <name type="scientific">Streptomyces antimicrobicus</name>
    <dbReference type="NCBI Taxonomy" id="2883108"/>
    <lineage>
        <taxon>Bacteria</taxon>
        <taxon>Bacillati</taxon>
        <taxon>Actinomycetota</taxon>
        <taxon>Actinomycetes</taxon>
        <taxon>Kitasatosporales</taxon>
        <taxon>Streptomycetaceae</taxon>
        <taxon>Streptomyces</taxon>
    </lineage>
</organism>
<name>A0ABS8BGB5_9ACTN</name>
<dbReference type="InterPro" id="IPR020459">
    <property type="entry name" value="AMP-binding"/>
</dbReference>
<evidence type="ECO:0000259" key="1">
    <source>
        <dbReference type="Pfam" id="PF00501"/>
    </source>
</evidence>
<dbReference type="EMBL" id="JAJAUY010000269">
    <property type="protein sequence ID" value="MCB5183573.1"/>
    <property type="molecule type" value="Genomic_DNA"/>
</dbReference>
<dbReference type="InterPro" id="IPR020845">
    <property type="entry name" value="AMP-binding_CS"/>
</dbReference>
<dbReference type="PANTHER" id="PTHR45527">
    <property type="entry name" value="NONRIBOSOMAL PEPTIDE SYNTHETASE"/>
    <property type="match status" value="1"/>
</dbReference>
<dbReference type="InterPro" id="IPR042099">
    <property type="entry name" value="ANL_N_sf"/>
</dbReference>
<feature type="domain" description="AMP-dependent synthetase/ligase" evidence="1">
    <location>
        <begin position="119"/>
        <end position="264"/>
    </location>
</feature>
<dbReference type="PANTHER" id="PTHR45527:SF1">
    <property type="entry name" value="FATTY ACID SYNTHASE"/>
    <property type="match status" value="1"/>
</dbReference>
<feature type="non-terminal residue" evidence="2">
    <location>
        <position position="1"/>
    </location>
</feature>
<dbReference type="PROSITE" id="PS00455">
    <property type="entry name" value="AMP_BINDING"/>
    <property type="match status" value="1"/>
</dbReference>
<dbReference type="Gene3D" id="3.30.559.30">
    <property type="entry name" value="Nonribosomal peptide synthetase, condensation domain"/>
    <property type="match status" value="1"/>
</dbReference>
<comment type="caution">
    <text evidence="2">The sequence shown here is derived from an EMBL/GenBank/DDBJ whole genome shotgun (WGS) entry which is preliminary data.</text>
</comment>
<gene>
    <name evidence="2" type="ORF">LG632_29995</name>
</gene>
<dbReference type="PRINTS" id="PR00154">
    <property type="entry name" value="AMPBINDING"/>
</dbReference>
<dbReference type="SUPFAM" id="SSF52777">
    <property type="entry name" value="CoA-dependent acyltransferases"/>
    <property type="match status" value="1"/>
</dbReference>